<keyword evidence="2" id="KW-1185">Reference proteome</keyword>
<evidence type="ECO:0000313" key="2">
    <source>
        <dbReference type="Proteomes" id="UP000278807"/>
    </source>
</evidence>
<evidence type="ECO:0000313" key="1">
    <source>
        <dbReference type="EMBL" id="VDN99177.1"/>
    </source>
</evidence>
<dbReference type="WBParaSite" id="HNAJ_0000331801-mRNA-1">
    <property type="protein sequence ID" value="HNAJ_0000331801-mRNA-1"/>
    <property type="gene ID" value="HNAJ_0000331801"/>
</dbReference>
<evidence type="ECO:0000313" key="3">
    <source>
        <dbReference type="WBParaSite" id="HNAJ_0000331801-mRNA-1"/>
    </source>
</evidence>
<sequence>MIAFMLYHGDHLVDTLGAEINQIEESIKMAAKSDDLTRF</sequence>
<dbReference type="EMBL" id="UZAE01001895">
    <property type="protein sequence ID" value="VDN99177.1"/>
    <property type="molecule type" value="Genomic_DNA"/>
</dbReference>
<name>A0A0R3T8D0_RODNA</name>
<proteinExistence type="predicted"/>
<reference evidence="1 2" key="2">
    <citation type="submission" date="2018-11" db="EMBL/GenBank/DDBJ databases">
        <authorList>
            <consortium name="Pathogen Informatics"/>
        </authorList>
    </citation>
    <scope>NUCLEOTIDE SEQUENCE [LARGE SCALE GENOMIC DNA]</scope>
</reference>
<organism evidence="3">
    <name type="scientific">Rodentolepis nana</name>
    <name type="common">Dwarf tapeworm</name>
    <name type="synonym">Hymenolepis nana</name>
    <dbReference type="NCBI Taxonomy" id="102285"/>
    <lineage>
        <taxon>Eukaryota</taxon>
        <taxon>Metazoa</taxon>
        <taxon>Spiralia</taxon>
        <taxon>Lophotrochozoa</taxon>
        <taxon>Platyhelminthes</taxon>
        <taxon>Cestoda</taxon>
        <taxon>Eucestoda</taxon>
        <taxon>Cyclophyllidea</taxon>
        <taxon>Hymenolepididae</taxon>
        <taxon>Rodentolepis</taxon>
    </lineage>
</organism>
<dbReference type="Proteomes" id="UP000278807">
    <property type="component" value="Unassembled WGS sequence"/>
</dbReference>
<reference evidence="3" key="1">
    <citation type="submission" date="2017-02" db="UniProtKB">
        <authorList>
            <consortium name="WormBaseParasite"/>
        </authorList>
    </citation>
    <scope>IDENTIFICATION</scope>
</reference>
<accession>A0A0R3T8D0</accession>
<gene>
    <name evidence="1" type="ORF">HNAJ_LOCUS3318</name>
</gene>
<protein>
    <submittedName>
        <fullName evidence="3">t-SNARE coiled-coil homology domain-containing protein</fullName>
    </submittedName>
</protein>
<dbReference type="AlphaFoldDB" id="A0A0R3T8D0"/>
<dbReference type="OrthoDB" id="435980at2759"/>